<name>A0A317V6N7_9EURO</name>
<dbReference type="RefSeq" id="XP_025462165.1">
    <property type="nucleotide sequence ID" value="XM_025617497.1"/>
</dbReference>
<organism evidence="1 2">
    <name type="scientific">Aspergillus sclerotioniger CBS 115572</name>
    <dbReference type="NCBI Taxonomy" id="1450535"/>
    <lineage>
        <taxon>Eukaryota</taxon>
        <taxon>Fungi</taxon>
        <taxon>Dikarya</taxon>
        <taxon>Ascomycota</taxon>
        <taxon>Pezizomycotina</taxon>
        <taxon>Eurotiomycetes</taxon>
        <taxon>Eurotiomycetidae</taxon>
        <taxon>Eurotiales</taxon>
        <taxon>Aspergillaceae</taxon>
        <taxon>Aspergillus</taxon>
        <taxon>Aspergillus subgen. Circumdati</taxon>
    </lineage>
</organism>
<keyword evidence="2" id="KW-1185">Reference proteome</keyword>
<evidence type="ECO:0000313" key="1">
    <source>
        <dbReference type="EMBL" id="PWY68502.1"/>
    </source>
</evidence>
<gene>
    <name evidence="1" type="ORF">BO94DRAFT_628638</name>
</gene>
<proteinExistence type="predicted"/>
<protein>
    <submittedName>
        <fullName evidence="1">Uncharacterized protein</fullName>
    </submittedName>
</protein>
<dbReference type="OrthoDB" id="4524525at2759"/>
<dbReference type="STRING" id="1450535.A0A317V6N7"/>
<reference evidence="1 2" key="1">
    <citation type="submission" date="2016-12" db="EMBL/GenBank/DDBJ databases">
        <title>The genomes of Aspergillus section Nigri reveals drivers in fungal speciation.</title>
        <authorList>
            <consortium name="DOE Joint Genome Institute"/>
            <person name="Vesth T.C."/>
            <person name="Nybo J."/>
            <person name="Theobald S."/>
            <person name="Brandl J."/>
            <person name="Frisvad J.C."/>
            <person name="Nielsen K.F."/>
            <person name="Lyhne E.K."/>
            <person name="Kogle M.E."/>
            <person name="Kuo A."/>
            <person name="Riley R."/>
            <person name="Clum A."/>
            <person name="Nolan M."/>
            <person name="Lipzen A."/>
            <person name="Salamov A."/>
            <person name="Henrissat B."/>
            <person name="Wiebenga A."/>
            <person name="De Vries R.P."/>
            <person name="Grigoriev I.V."/>
            <person name="Mortensen U.H."/>
            <person name="Andersen M.R."/>
            <person name="Baker S.E."/>
        </authorList>
    </citation>
    <scope>NUCLEOTIDE SEQUENCE [LARGE SCALE GENOMIC DNA]</scope>
    <source>
        <strain evidence="1 2">CBS 115572</strain>
    </source>
</reference>
<dbReference type="AlphaFoldDB" id="A0A317V6N7"/>
<dbReference type="Proteomes" id="UP000246702">
    <property type="component" value="Unassembled WGS sequence"/>
</dbReference>
<sequence>MPTGLYCVVCGFDLPSSAIRDSWKPVLEREDWGAKAQDALEGRSVIVSAAELEATDFTRDPCTWSMFFRIILDDPRNNAPCITGITYTRPNQTDTRVPTQPHRAFIWGDPTRKSRWNTGFQIVDILEKNPIKKPGVPLGYPIHAHCWLLANRVIGHDVVEQNLRAFIKAIEAFWKRKGKRQELSTEHSCKSVVCFCHDMRSSYPGEEWVPKQTLKHYIFCSPSPYRIPEIEDLLARATSNREKPGKLRESCTDVSQDIAMIIVDTVFRGYKPEDYQEAISDVENLLEAFQWTLHDDYWMKRSSGWRSLIYEVDDRIRVGKKIDWATLTLGVEEMLVSFDWYFDSGLYLRARVMESLREMEQDFLELVEGNGDIVIT</sequence>
<comment type="caution">
    <text evidence="1">The sequence shown here is derived from an EMBL/GenBank/DDBJ whole genome shotgun (WGS) entry which is preliminary data.</text>
</comment>
<accession>A0A317V6N7</accession>
<dbReference type="GeneID" id="37119640"/>
<evidence type="ECO:0000313" key="2">
    <source>
        <dbReference type="Proteomes" id="UP000246702"/>
    </source>
</evidence>
<dbReference type="EMBL" id="MSFK01000044">
    <property type="protein sequence ID" value="PWY68502.1"/>
    <property type="molecule type" value="Genomic_DNA"/>
</dbReference>